<name>E4Z678_OIKDI</name>
<dbReference type="Proteomes" id="UP000011014">
    <property type="component" value="Unassembled WGS sequence"/>
</dbReference>
<accession>E4Z678</accession>
<feature type="region of interest" description="Disordered" evidence="1">
    <location>
        <begin position="1"/>
        <end position="25"/>
    </location>
</feature>
<sequence length="96" mass="10985">GLCGRKYKKVRAKRKKRKGGGGSNAGSICVAKTALRKINDARRGDDFMEIEFNEAREQQFEYLEEDEDFFSTDSDEKSNSIDDDGLRKASYHERDV</sequence>
<reference evidence="2" key="1">
    <citation type="journal article" date="2010" name="Science">
        <title>Plasticity of animal genome architecture unmasked by rapid evolution of a pelagic tunicate.</title>
        <authorList>
            <person name="Denoeud F."/>
            <person name="Henriet S."/>
            <person name="Mungpakdee S."/>
            <person name="Aury J.M."/>
            <person name="Da Silva C."/>
            <person name="Brinkmann H."/>
            <person name="Mikhaleva J."/>
            <person name="Olsen L.C."/>
            <person name="Jubin C."/>
            <person name="Canestro C."/>
            <person name="Bouquet J.M."/>
            <person name="Danks G."/>
            <person name="Poulain J."/>
            <person name="Campsteijn C."/>
            <person name="Adamski M."/>
            <person name="Cross I."/>
            <person name="Yadetie F."/>
            <person name="Muffato M."/>
            <person name="Louis A."/>
            <person name="Butcher S."/>
            <person name="Tsagkogeorga G."/>
            <person name="Konrad A."/>
            <person name="Singh S."/>
            <person name="Jensen M.F."/>
            <person name="Cong E.H."/>
            <person name="Eikeseth-Otteraa H."/>
            <person name="Noel B."/>
            <person name="Anthouard V."/>
            <person name="Porcel B.M."/>
            <person name="Kachouri-Lafond R."/>
            <person name="Nishino A."/>
            <person name="Ugolini M."/>
            <person name="Chourrout P."/>
            <person name="Nishida H."/>
            <person name="Aasland R."/>
            <person name="Huzurbazar S."/>
            <person name="Westhof E."/>
            <person name="Delsuc F."/>
            <person name="Lehrach H."/>
            <person name="Reinhardt R."/>
            <person name="Weissenbach J."/>
            <person name="Roy S.W."/>
            <person name="Artiguenave F."/>
            <person name="Postlethwait J.H."/>
            <person name="Manak J.R."/>
            <person name="Thompson E.M."/>
            <person name="Jaillon O."/>
            <person name="Du Pasquier L."/>
            <person name="Boudinot P."/>
            <person name="Liberles D.A."/>
            <person name="Volff J.N."/>
            <person name="Philippe H."/>
            <person name="Lenhard B."/>
            <person name="Roest Crollius H."/>
            <person name="Wincker P."/>
            <person name="Chourrout D."/>
        </authorList>
    </citation>
    <scope>NUCLEOTIDE SEQUENCE [LARGE SCALE GENOMIC DNA]</scope>
</reference>
<feature type="region of interest" description="Disordered" evidence="1">
    <location>
        <begin position="68"/>
        <end position="96"/>
    </location>
</feature>
<evidence type="ECO:0000256" key="1">
    <source>
        <dbReference type="SAM" id="MobiDB-lite"/>
    </source>
</evidence>
<feature type="compositionally biased region" description="Basic residues" evidence="1">
    <location>
        <begin position="1"/>
        <end position="19"/>
    </location>
</feature>
<dbReference type="AlphaFoldDB" id="E4Z678"/>
<evidence type="ECO:0000313" key="2">
    <source>
        <dbReference type="EMBL" id="CBY43206.1"/>
    </source>
</evidence>
<feature type="compositionally biased region" description="Basic and acidic residues" evidence="1">
    <location>
        <begin position="74"/>
        <end position="96"/>
    </location>
</feature>
<feature type="non-terminal residue" evidence="2">
    <location>
        <position position="1"/>
    </location>
</feature>
<protein>
    <submittedName>
        <fullName evidence="2">Uncharacterized protein</fullName>
    </submittedName>
</protein>
<organism evidence="2">
    <name type="scientific">Oikopleura dioica</name>
    <name type="common">Tunicate</name>
    <dbReference type="NCBI Taxonomy" id="34765"/>
    <lineage>
        <taxon>Eukaryota</taxon>
        <taxon>Metazoa</taxon>
        <taxon>Chordata</taxon>
        <taxon>Tunicata</taxon>
        <taxon>Appendicularia</taxon>
        <taxon>Copelata</taxon>
        <taxon>Oikopleuridae</taxon>
        <taxon>Oikopleura</taxon>
    </lineage>
</organism>
<proteinExistence type="predicted"/>
<dbReference type="EMBL" id="FN657951">
    <property type="protein sequence ID" value="CBY43206.1"/>
    <property type="molecule type" value="Genomic_DNA"/>
</dbReference>
<gene>
    <name evidence="2" type="ORF">GSOID_T00027786001</name>
</gene>